<comment type="caution">
    <text evidence="2">The sequence shown here is derived from an EMBL/GenBank/DDBJ whole genome shotgun (WGS) entry which is preliminary data.</text>
</comment>
<sequence length="203" mass="21838">MRSVLSIERKRFWMFSGIGYTALAVVISLLFFTGTVFAAFPLTGIGGFVIAADKITGTGFKLYPQIGETSEKSVWPQAGVDLATAEIENLNLSKELDVSKELGSYGIYKVIVEITASPEVNGNNLKLSISGLQADMVEFNNLNVKESKSDSALNKIGMTAPGITLIKPELNTHSLLAQSISLPSMKLKIKAFDDQGNLIGGDF</sequence>
<gene>
    <name evidence="2" type="ORF">BSOLF_0303</name>
</gene>
<protein>
    <submittedName>
        <fullName evidence="2">Uncharacterized protein</fullName>
    </submittedName>
</protein>
<accession>A0A2R6Y104</accession>
<feature type="transmembrane region" description="Helical" evidence="1">
    <location>
        <begin position="12"/>
        <end position="40"/>
    </location>
</feature>
<name>A0A2R6Y104_9BACL</name>
<dbReference type="Proteomes" id="UP000244338">
    <property type="component" value="Unassembled WGS sequence"/>
</dbReference>
<dbReference type="InterPro" id="IPR046198">
    <property type="entry name" value="DUF6230"/>
</dbReference>
<proteinExistence type="predicted"/>
<keyword evidence="1" id="KW-0472">Membrane</keyword>
<evidence type="ECO:0000313" key="2">
    <source>
        <dbReference type="EMBL" id="PTQ56368.1"/>
    </source>
</evidence>
<evidence type="ECO:0000256" key="1">
    <source>
        <dbReference type="SAM" id="Phobius"/>
    </source>
</evidence>
<dbReference type="Pfam" id="PF19741">
    <property type="entry name" value="DUF6230"/>
    <property type="match status" value="1"/>
</dbReference>
<dbReference type="AlphaFoldDB" id="A0A2R6Y104"/>
<keyword evidence="1" id="KW-1133">Transmembrane helix</keyword>
<keyword evidence="1" id="KW-0812">Transmembrane</keyword>
<dbReference type="EMBL" id="PEBX01000031">
    <property type="protein sequence ID" value="PTQ56368.1"/>
    <property type="molecule type" value="Genomic_DNA"/>
</dbReference>
<organism evidence="2 3">
    <name type="scientific">Candidatus Carbonibacillus altaicus</name>
    <dbReference type="NCBI Taxonomy" id="2163959"/>
    <lineage>
        <taxon>Bacteria</taxon>
        <taxon>Bacillati</taxon>
        <taxon>Bacillota</taxon>
        <taxon>Bacilli</taxon>
        <taxon>Bacillales</taxon>
        <taxon>Candidatus Carbonibacillus</taxon>
    </lineage>
</organism>
<evidence type="ECO:0000313" key="3">
    <source>
        <dbReference type="Proteomes" id="UP000244338"/>
    </source>
</evidence>
<reference evidence="3" key="1">
    <citation type="journal article" date="2018" name="Sci. Rep.">
        <title>Lignite coal burning seam in the remote Altai Mountains harbors a hydrogen-driven thermophilic microbial community.</title>
        <authorList>
            <person name="Kadnikov V.V."/>
            <person name="Mardanov A.V."/>
            <person name="Ivasenko D.A."/>
            <person name="Antsiferov D.V."/>
            <person name="Beletsky A.V."/>
            <person name="Karnachuk O.V."/>
            <person name="Ravin N.V."/>
        </authorList>
    </citation>
    <scope>NUCLEOTIDE SEQUENCE [LARGE SCALE GENOMIC DNA]</scope>
</reference>